<dbReference type="Gene3D" id="3.90.79.10">
    <property type="entry name" value="Nucleoside Triphosphate Pyrophosphohydrolase"/>
    <property type="match status" value="1"/>
</dbReference>
<keyword evidence="5" id="KW-1185">Reference proteome</keyword>
<dbReference type="Proteomes" id="UP001365405">
    <property type="component" value="Unassembled WGS sequence"/>
</dbReference>
<sequence>MHALVLEQLDQIQPSAQNERSQWLDARQWVASGAPLCRTAKPATPPKHLVAYFPVVDDGHILLVDHRNAQRWLPSGGHVEPGEDPRQTVVRELLEELGIAITVPQVPAPLMVSVTGTVGLTAGHTDVSLWYPIRHPRHAPIVFDEAEFHGVRWFPFAEAARLPSDPNLAHFLAKLQAAG</sequence>
<comment type="caution">
    <text evidence="4">The sequence shown here is derived from an EMBL/GenBank/DDBJ whole genome shotgun (WGS) entry which is preliminary data.</text>
</comment>
<feature type="domain" description="Nudix hydrolase" evidence="3">
    <location>
        <begin position="46"/>
        <end position="176"/>
    </location>
</feature>
<keyword evidence="2 4" id="KW-0378">Hydrolase</keyword>
<dbReference type="EC" id="3.6.-.-" evidence="4"/>
<evidence type="ECO:0000313" key="4">
    <source>
        <dbReference type="EMBL" id="MEK8051241.1"/>
    </source>
</evidence>
<accession>A0ABU9CK07</accession>
<evidence type="ECO:0000259" key="3">
    <source>
        <dbReference type="PROSITE" id="PS51462"/>
    </source>
</evidence>
<evidence type="ECO:0000313" key="5">
    <source>
        <dbReference type="Proteomes" id="UP001365405"/>
    </source>
</evidence>
<dbReference type="InterPro" id="IPR020084">
    <property type="entry name" value="NUDIX_hydrolase_CS"/>
</dbReference>
<dbReference type="InterPro" id="IPR015797">
    <property type="entry name" value="NUDIX_hydrolase-like_dom_sf"/>
</dbReference>
<evidence type="ECO:0000256" key="2">
    <source>
        <dbReference type="ARBA" id="ARBA00022801"/>
    </source>
</evidence>
<dbReference type="GO" id="GO:0016787">
    <property type="term" value="F:hydrolase activity"/>
    <property type="evidence" value="ECO:0007669"/>
    <property type="project" value="UniProtKB-KW"/>
</dbReference>
<dbReference type="InterPro" id="IPR000086">
    <property type="entry name" value="NUDIX_hydrolase_dom"/>
</dbReference>
<protein>
    <submittedName>
        <fullName evidence="4">NUDIX hydrolase</fullName>
        <ecNumber evidence="4">3.6.-.-</ecNumber>
    </submittedName>
</protein>
<evidence type="ECO:0000256" key="1">
    <source>
        <dbReference type="ARBA" id="ARBA00001946"/>
    </source>
</evidence>
<dbReference type="PANTHER" id="PTHR21340">
    <property type="entry name" value="DIADENOSINE 5,5-P1,P4-TETRAPHOSPHATE PYROPHOSPHOHYDROLASE MUTT"/>
    <property type="match status" value="1"/>
</dbReference>
<dbReference type="SUPFAM" id="SSF55811">
    <property type="entry name" value="Nudix"/>
    <property type="match status" value="1"/>
</dbReference>
<dbReference type="CDD" id="cd03674">
    <property type="entry name" value="NUDIX_Hydrolase"/>
    <property type="match status" value="1"/>
</dbReference>
<dbReference type="RefSeq" id="WP_341410930.1">
    <property type="nucleotide sequence ID" value="NZ_JBBUTH010000007.1"/>
</dbReference>
<dbReference type="PROSITE" id="PS00893">
    <property type="entry name" value="NUDIX_BOX"/>
    <property type="match status" value="1"/>
</dbReference>
<dbReference type="PANTHER" id="PTHR21340:SF0">
    <property type="entry name" value="BIS(5'-NUCLEOSYL)-TETRAPHOSPHATASE [ASYMMETRICAL]"/>
    <property type="match status" value="1"/>
</dbReference>
<organism evidence="4 5">
    <name type="scientific">Pseudaquabacterium inlustre</name>
    <dbReference type="NCBI Taxonomy" id="2984192"/>
    <lineage>
        <taxon>Bacteria</taxon>
        <taxon>Pseudomonadati</taxon>
        <taxon>Pseudomonadota</taxon>
        <taxon>Betaproteobacteria</taxon>
        <taxon>Burkholderiales</taxon>
        <taxon>Sphaerotilaceae</taxon>
        <taxon>Pseudaquabacterium</taxon>
    </lineage>
</organism>
<proteinExistence type="predicted"/>
<comment type="cofactor">
    <cofactor evidence="1">
        <name>Mg(2+)</name>
        <dbReference type="ChEBI" id="CHEBI:18420"/>
    </cofactor>
</comment>
<dbReference type="EMBL" id="JBBUTH010000007">
    <property type="protein sequence ID" value="MEK8051241.1"/>
    <property type="molecule type" value="Genomic_DNA"/>
</dbReference>
<dbReference type="PROSITE" id="PS51462">
    <property type="entry name" value="NUDIX"/>
    <property type="match status" value="1"/>
</dbReference>
<name>A0ABU9CK07_9BURK</name>
<reference evidence="4 5" key="1">
    <citation type="submission" date="2024-04" db="EMBL/GenBank/DDBJ databases">
        <title>Novel species of the genus Ideonella isolated from streams.</title>
        <authorList>
            <person name="Lu H."/>
        </authorList>
    </citation>
    <scope>NUCLEOTIDE SEQUENCE [LARGE SCALE GENOMIC DNA]</scope>
    <source>
        <strain evidence="4 5">DXS22W</strain>
    </source>
</reference>
<gene>
    <name evidence="4" type="ORF">AACH10_13405</name>
</gene>
<dbReference type="Pfam" id="PF00293">
    <property type="entry name" value="NUDIX"/>
    <property type="match status" value="1"/>
</dbReference>
<dbReference type="InterPro" id="IPR051325">
    <property type="entry name" value="Nudix_hydrolase_domain"/>
</dbReference>